<feature type="compositionally biased region" description="Low complexity" evidence="1">
    <location>
        <begin position="134"/>
        <end position="157"/>
    </location>
</feature>
<feature type="compositionally biased region" description="Low complexity" evidence="1">
    <location>
        <begin position="196"/>
        <end position="209"/>
    </location>
</feature>
<gene>
    <name evidence="4" type="ORF">P153DRAFT_401244</name>
</gene>
<protein>
    <recommendedName>
        <fullName evidence="6">Extracellular membrane protein CFEM domain-containing protein</fullName>
    </recommendedName>
</protein>
<dbReference type="GeneID" id="54412327"/>
<sequence length="301" mass="31532">MLVLLLLLSIRGLATAQQPPFCTPTILQLNLPGCTDECLIGENKVTDGTCATNLDGFCALSNGFATYFNEYGACLLRQCPDDADRYGFVELFQRLCAEHPTGYQLTSLAGEWATYITRSSTALTASPTASIITTTAQTSPSSSSTSTSSSIVETTSPSPSPMGTFAFPRPASTSSSHALATTESSSVVVHTIFHTQPTSSAHSSSTPSASPLPPPAKPPLNTAQIAVTATCGALFLAFLVCGAVFLVRRRKEVRAQSQHSMPASWESEYSGGHGRVEHAGGKAELDGEAVVGRWSGPALPV</sequence>
<keyword evidence="2" id="KW-0812">Transmembrane</keyword>
<accession>A0A6A5ZWL2</accession>
<evidence type="ECO:0000313" key="5">
    <source>
        <dbReference type="Proteomes" id="UP000799771"/>
    </source>
</evidence>
<keyword evidence="3" id="KW-0732">Signal</keyword>
<feature type="transmembrane region" description="Helical" evidence="2">
    <location>
        <begin position="225"/>
        <end position="247"/>
    </location>
</feature>
<dbReference type="OrthoDB" id="3689813at2759"/>
<organism evidence="4 5">
    <name type="scientific">Dothidotthia symphoricarpi CBS 119687</name>
    <dbReference type="NCBI Taxonomy" id="1392245"/>
    <lineage>
        <taxon>Eukaryota</taxon>
        <taxon>Fungi</taxon>
        <taxon>Dikarya</taxon>
        <taxon>Ascomycota</taxon>
        <taxon>Pezizomycotina</taxon>
        <taxon>Dothideomycetes</taxon>
        <taxon>Pleosporomycetidae</taxon>
        <taxon>Pleosporales</taxon>
        <taxon>Dothidotthiaceae</taxon>
        <taxon>Dothidotthia</taxon>
    </lineage>
</organism>
<keyword evidence="5" id="KW-1185">Reference proteome</keyword>
<evidence type="ECO:0000313" key="4">
    <source>
        <dbReference type="EMBL" id="KAF2124142.1"/>
    </source>
</evidence>
<feature type="non-terminal residue" evidence="4">
    <location>
        <position position="301"/>
    </location>
</feature>
<dbReference type="RefSeq" id="XP_033518535.1">
    <property type="nucleotide sequence ID" value="XM_033671895.1"/>
</dbReference>
<evidence type="ECO:0008006" key="6">
    <source>
        <dbReference type="Google" id="ProtNLM"/>
    </source>
</evidence>
<feature type="region of interest" description="Disordered" evidence="1">
    <location>
        <begin position="134"/>
        <end position="179"/>
    </location>
</feature>
<keyword evidence="2" id="KW-0472">Membrane</keyword>
<evidence type="ECO:0000256" key="3">
    <source>
        <dbReference type="SAM" id="SignalP"/>
    </source>
</evidence>
<feature type="chain" id="PRO_5025366087" description="Extracellular membrane protein CFEM domain-containing protein" evidence="3">
    <location>
        <begin position="17"/>
        <end position="301"/>
    </location>
</feature>
<feature type="region of interest" description="Disordered" evidence="1">
    <location>
        <begin position="196"/>
        <end position="217"/>
    </location>
</feature>
<dbReference type="EMBL" id="ML977520">
    <property type="protein sequence ID" value="KAF2124142.1"/>
    <property type="molecule type" value="Genomic_DNA"/>
</dbReference>
<name>A0A6A5ZWL2_9PLEO</name>
<evidence type="ECO:0000256" key="2">
    <source>
        <dbReference type="SAM" id="Phobius"/>
    </source>
</evidence>
<reference evidence="4" key="1">
    <citation type="journal article" date="2020" name="Stud. Mycol.">
        <title>101 Dothideomycetes genomes: a test case for predicting lifestyles and emergence of pathogens.</title>
        <authorList>
            <person name="Haridas S."/>
            <person name="Albert R."/>
            <person name="Binder M."/>
            <person name="Bloem J."/>
            <person name="Labutti K."/>
            <person name="Salamov A."/>
            <person name="Andreopoulos B."/>
            <person name="Baker S."/>
            <person name="Barry K."/>
            <person name="Bills G."/>
            <person name="Bluhm B."/>
            <person name="Cannon C."/>
            <person name="Castanera R."/>
            <person name="Culley D."/>
            <person name="Daum C."/>
            <person name="Ezra D."/>
            <person name="Gonzalez J."/>
            <person name="Henrissat B."/>
            <person name="Kuo A."/>
            <person name="Liang C."/>
            <person name="Lipzen A."/>
            <person name="Lutzoni F."/>
            <person name="Magnuson J."/>
            <person name="Mondo S."/>
            <person name="Nolan M."/>
            <person name="Ohm R."/>
            <person name="Pangilinan J."/>
            <person name="Park H.-J."/>
            <person name="Ramirez L."/>
            <person name="Alfaro M."/>
            <person name="Sun H."/>
            <person name="Tritt A."/>
            <person name="Yoshinaga Y."/>
            <person name="Zwiers L.-H."/>
            <person name="Turgeon B."/>
            <person name="Goodwin S."/>
            <person name="Spatafora J."/>
            <person name="Crous P."/>
            <person name="Grigoriev I."/>
        </authorList>
    </citation>
    <scope>NUCLEOTIDE SEQUENCE</scope>
    <source>
        <strain evidence="4">CBS 119687</strain>
    </source>
</reference>
<dbReference type="Proteomes" id="UP000799771">
    <property type="component" value="Unassembled WGS sequence"/>
</dbReference>
<proteinExistence type="predicted"/>
<dbReference type="AlphaFoldDB" id="A0A6A5ZWL2"/>
<feature type="signal peptide" evidence="3">
    <location>
        <begin position="1"/>
        <end position="16"/>
    </location>
</feature>
<keyword evidence="2" id="KW-1133">Transmembrane helix</keyword>
<evidence type="ECO:0000256" key="1">
    <source>
        <dbReference type="SAM" id="MobiDB-lite"/>
    </source>
</evidence>